<dbReference type="InterPro" id="IPR012334">
    <property type="entry name" value="Pectin_lyas_fold"/>
</dbReference>
<reference evidence="6 7" key="1">
    <citation type="journal article" date="2018" name="PLoS Genet.">
        <title>Population sequencing reveals clonal diversity and ancestral inbreeding in the grapevine cultivar Chardonnay.</title>
        <authorList>
            <person name="Roach M.J."/>
            <person name="Johnson D.L."/>
            <person name="Bohlmann J."/>
            <person name="van Vuuren H.J."/>
            <person name="Jones S.J."/>
            <person name="Pretorius I.S."/>
            <person name="Schmidt S.A."/>
            <person name="Borneman A.R."/>
        </authorList>
    </citation>
    <scope>NUCLEOTIDE SEQUENCE [LARGE SCALE GENOMIC DNA]</scope>
    <source>
        <strain evidence="7">cv. Chardonnay</strain>
        <tissue evidence="6">Leaf</tissue>
    </source>
</reference>
<keyword evidence="2 4" id="KW-0378">Hydrolase</keyword>
<evidence type="ECO:0000256" key="4">
    <source>
        <dbReference type="RuleBase" id="RU361169"/>
    </source>
</evidence>
<dbReference type="SUPFAM" id="SSF51126">
    <property type="entry name" value="Pectin lyase-like"/>
    <property type="match status" value="1"/>
</dbReference>
<protein>
    <submittedName>
        <fullName evidence="6">Putative polygalacturonase</fullName>
    </submittedName>
</protein>
<gene>
    <name evidence="6" type="primary">GSVIVT00026920001_27</name>
    <name evidence="6" type="ORF">CK203_081604</name>
</gene>
<keyword evidence="5" id="KW-0812">Transmembrane</keyword>
<dbReference type="Pfam" id="PF00295">
    <property type="entry name" value="Glyco_hydro_28"/>
    <property type="match status" value="1"/>
</dbReference>
<comment type="similarity">
    <text evidence="1 4">Belongs to the glycosyl hydrolase 28 family.</text>
</comment>
<evidence type="ECO:0000256" key="2">
    <source>
        <dbReference type="ARBA" id="ARBA00022801"/>
    </source>
</evidence>
<dbReference type="GO" id="GO:0004650">
    <property type="term" value="F:polygalacturonase activity"/>
    <property type="evidence" value="ECO:0007669"/>
    <property type="project" value="InterPro"/>
</dbReference>
<dbReference type="InterPro" id="IPR011050">
    <property type="entry name" value="Pectin_lyase_fold/virulence"/>
</dbReference>
<dbReference type="GO" id="GO:0005975">
    <property type="term" value="P:carbohydrate metabolic process"/>
    <property type="evidence" value="ECO:0007669"/>
    <property type="project" value="InterPro"/>
</dbReference>
<evidence type="ECO:0000313" key="6">
    <source>
        <dbReference type="EMBL" id="RVW41943.1"/>
    </source>
</evidence>
<dbReference type="PANTHER" id="PTHR31339">
    <property type="entry name" value="PECTIN LYASE-RELATED"/>
    <property type="match status" value="1"/>
</dbReference>
<dbReference type="PANTHER" id="PTHR31339:SF12">
    <property type="entry name" value="ENDO-POLYGALACTURONASE-LIKE PROTEIN"/>
    <property type="match status" value="1"/>
</dbReference>
<accession>A0A438E2M3</accession>
<dbReference type="InterPro" id="IPR051801">
    <property type="entry name" value="GH28_Enzymes"/>
</dbReference>
<dbReference type="InterPro" id="IPR000743">
    <property type="entry name" value="Glyco_hydro_28"/>
</dbReference>
<dbReference type="Gene3D" id="2.160.20.10">
    <property type="entry name" value="Single-stranded right-handed beta-helix, Pectin lyase-like"/>
    <property type="match status" value="2"/>
</dbReference>
<keyword evidence="5" id="KW-1133">Transmembrane helix</keyword>
<name>A0A438E2M3_VITVI</name>
<dbReference type="AlphaFoldDB" id="A0A438E2M3"/>
<evidence type="ECO:0000313" key="7">
    <source>
        <dbReference type="Proteomes" id="UP000288805"/>
    </source>
</evidence>
<feature type="transmembrane region" description="Helical" evidence="5">
    <location>
        <begin position="54"/>
        <end position="73"/>
    </location>
</feature>
<proteinExistence type="inferred from homology"/>
<keyword evidence="5" id="KW-0472">Membrane</keyword>
<evidence type="ECO:0000256" key="3">
    <source>
        <dbReference type="ARBA" id="ARBA00023295"/>
    </source>
</evidence>
<comment type="caution">
    <text evidence="6">The sequence shown here is derived from an EMBL/GenBank/DDBJ whole genome shotgun (WGS) entry which is preliminary data.</text>
</comment>
<evidence type="ECO:0000256" key="5">
    <source>
        <dbReference type="SAM" id="Phobius"/>
    </source>
</evidence>
<sequence length="399" mass="43628">MEKHQTPRPLKSAIDHLSKFADDGGADLIVPPGKWLTGSFNLTSHFTLYIHKDAIILGSLFWFFFLFFLSFFWQLHDESDYPIVKALPSYGGTAGRFSSLILGTNLTDVVITGNNSKAIIHVCMGTSLYTMLASSASMVSSSGGNGTINGQGPDNPTLIDSPSWNVHPIYSRNVIIQGLTIIAPVTVPNTDGINPDSCTNIRVEDCYIVSGDDSIAVKSALNENGVKCGMPTEGLIIRRLTCISPHSLERGGYVKDIYVRRMTMKTMRFAFWIIGDYGPPPAPGHEGPVIEGINYRDMVADNVTYPAQLHGISGGPFTGFCISNVTIGLTEESRKQQWDCDEVQGITSRVTPQPCDLLSPSKEILNCPFPKDLLPIEDVKLRICSYCETTSGMVARTIH</sequence>
<organism evidence="6 7">
    <name type="scientific">Vitis vinifera</name>
    <name type="common">Grape</name>
    <dbReference type="NCBI Taxonomy" id="29760"/>
    <lineage>
        <taxon>Eukaryota</taxon>
        <taxon>Viridiplantae</taxon>
        <taxon>Streptophyta</taxon>
        <taxon>Embryophyta</taxon>
        <taxon>Tracheophyta</taxon>
        <taxon>Spermatophyta</taxon>
        <taxon>Magnoliopsida</taxon>
        <taxon>eudicotyledons</taxon>
        <taxon>Gunneridae</taxon>
        <taxon>Pentapetalae</taxon>
        <taxon>rosids</taxon>
        <taxon>Vitales</taxon>
        <taxon>Vitaceae</taxon>
        <taxon>Viteae</taxon>
        <taxon>Vitis</taxon>
    </lineage>
</organism>
<keyword evidence="3 4" id="KW-0326">Glycosidase</keyword>
<dbReference type="Proteomes" id="UP000288805">
    <property type="component" value="Unassembled WGS sequence"/>
</dbReference>
<dbReference type="EMBL" id="QGNW01001422">
    <property type="protein sequence ID" value="RVW41943.1"/>
    <property type="molecule type" value="Genomic_DNA"/>
</dbReference>
<evidence type="ECO:0000256" key="1">
    <source>
        <dbReference type="ARBA" id="ARBA00008834"/>
    </source>
</evidence>